<dbReference type="Proteomes" id="UP000252355">
    <property type="component" value="Unassembled WGS sequence"/>
</dbReference>
<dbReference type="AlphaFoldDB" id="A0A367ZM08"/>
<evidence type="ECO:0000313" key="4">
    <source>
        <dbReference type="Proteomes" id="UP000252355"/>
    </source>
</evidence>
<dbReference type="InterPro" id="IPR026037">
    <property type="entry name" value="PgpA"/>
</dbReference>
<reference evidence="3 4" key="1">
    <citation type="submission" date="2018-05" db="EMBL/GenBank/DDBJ databases">
        <title>A metagenomic window into the 2 km-deep terrestrial subsurface aquifer revealed taxonomically and functionally diverse microbial community comprising novel uncultured bacterial lineages.</title>
        <authorList>
            <person name="Kadnikov V.V."/>
            <person name="Mardanov A.V."/>
            <person name="Beletsky A.V."/>
            <person name="Banks D."/>
            <person name="Pimenov N.V."/>
            <person name="Frank Y.A."/>
            <person name="Karnachuk O.V."/>
            <person name="Ravin N.V."/>
        </authorList>
    </citation>
    <scope>NUCLEOTIDE SEQUENCE [LARGE SCALE GENOMIC DNA]</scope>
    <source>
        <strain evidence="3">BY5</strain>
    </source>
</reference>
<feature type="domain" description="YutG/PgpA" evidence="2">
    <location>
        <begin position="2"/>
        <end position="127"/>
    </location>
</feature>
<comment type="caution">
    <text evidence="3">The sequence shown here is derived from an EMBL/GenBank/DDBJ whole genome shotgun (WGS) entry which is preliminary data.</text>
</comment>
<dbReference type="InterPro" id="IPR036681">
    <property type="entry name" value="PgpA-like_sf"/>
</dbReference>
<feature type="transmembrane region" description="Helical" evidence="1">
    <location>
        <begin position="78"/>
        <end position="95"/>
    </location>
</feature>
<feature type="transmembrane region" description="Helical" evidence="1">
    <location>
        <begin position="107"/>
        <end position="133"/>
    </location>
</feature>
<evidence type="ECO:0000256" key="1">
    <source>
        <dbReference type="SAM" id="Phobius"/>
    </source>
</evidence>
<dbReference type="Pfam" id="PF04608">
    <property type="entry name" value="PgpA"/>
    <property type="match status" value="1"/>
</dbReference>
<name>A0A367ZM08_9BACT</name>
<evidence type="ECO:0000313" key="3">
    <source>
        <dbReference type="EMBL" id="RCK78789.1"/>
    </source>
</evidence>
<sequence length="134" mass="14542">MAPGTVGSLPGILLAVLFGSFSAPIQVGAFVLFTLVAIGLADRAERASRIEDPRFVVIDEIAGMWASLLLLWRLDWPVLVIAFALFRAFDVWKFFPLNVFEGFRGGVGIVADDLAAGMLVNLLVRVLLVTGWLP</sequence>
<dbReference type="PANTHER" id="PTHR36305">
    <property type="entry name" value="PHOSPHATIDYLGLYCEROPHOSPHATASE A"/>
    <property type="match status" value="1"/>
</dbReference>
<accession>A0A367ZM08</accession>
<protein>
    <submittedName>
        <fullName evidence="3">Phosphatidylglycerophosphatase A</fullName>
    </submittedName>
</protein>
<evidence type="ECO:0000259" key="2">
    <source>
        <dbReference type="Pfam" id="PF04608"/>
    </source>
</evidence>
<dbReference type="SUPFAM" id="SSF101307">
    <property type="entry name" value="YutG-like"/>
    <property type="match status" value="1"/>
</dbReference>
<keyword evidence="1" id="KW-1133">Transmembrane helix</keyword>
<dbReference type="GO" id="GO:0006629">
    <property type="term" value="P:lipid metabolic process"/>
    <property type="evidence" value="ECO:0007669"/>
    <property type="project" value="InterPro"/>
</dbReference>
<dbReference type="CDD" id="cd06971">
    <property type="entry name" value="PgpA"/>
    <property type="match status" value="1"/>
</dbReference>
<keyword evidence="1" id="KW-0472">Membrane</keyword>
<gene>
    <name evidence="3" type="ORF">OZSIB_1142</name>
</gene>
<dbReference type="EMBL" id="QOQW01000019">
    <property type="protein sequence ID" value="RCK78789.1"/>
    <property type="molecule type" value="Genomic_DNA"/>
</dbReference>
<dbReference type="PANTHER" id="PTHR36305:SF1">
    <property type="entry name" value="PHOSPHATIDYLGLYCEROPHOSPHATASE A"/>
    <property type="match status" value="1"/>
</dbReference>
<dbReference type="InterPro" id="IPR007686">
    <property type="entry name" value="YutG/PgpA"/>
</dbReference>
<organism evidence="3 4">
    <name type="scientific">Candidatus Ozemobacter sibiricus</name>
    <dbReference type="NCBI Taxonomy" id="2268124"/>
    <lineage>
        <taxon>Bacteria</taxon>
        <taxon>Candidatus Ozemobacteria</taxon>
        <taxon>Candidatus Ozemobacterales</taxon>
        <taxon>Candidatus Ozemobacteraceae</taxon>
        <taxon>Candidatus Ozemobacter</taxon>
    </lineage>
</organism>
<proteinExistence type="predicted"/>
<feature type="transmembrane region" description="Helical" evidence="1">
    <location>
        <begin position="12"/>
        <end position="41"/>
    </location>
</feature>
<keyword evidence="1" id="KW-0812">Transmembrane</keyword>
<dbReference type="PIRSF" id="PIRSF006162">
    <property type="entry name" value="PgpA"/>
    <property type="match status" value="1"/>
</dbReference>
<dbReference type="GO" id="GO:0008962">
    <property type="term" value="F:phosphatidylglycerophosphatase activity"/>
    <property type="evidence" value="ECO:0007669"/>
    <property type="project" value="InterPro"/>
</dbReference>